<evidence type="ECO:0000256" key="1">
    <source>
        <dbReference type="ARBA" id="ARBA00006865"/>
    </source>
</evidence>
<feature type="chain" id="PRO_5037343624" description="GH16 domain-containing protein" evidence="2">
    <location>
        <begin position="21"/>
        <end position="300"/>
    </location>
</feature>
<dbReference type="EMBL" id="BMXI01000002">
    <property type="protein sequence ID" value="GHC42827.1"/>
    <property type="molecule type" value="Genomic_DNA"/>
</dbReference>
<dbReference type="Proteomes" id="UP000644507">
    <property type="component" value="Unassembled WGS sequence"/>
</dbReference>
<feature type="signal peptide" evidence="2">
    <location>
        <begin position="1"/>
        <end position="20"/>
    </location>
</feature>
<accession>A0A918TEN4</accession>
<dbReference type="RefSeq" id="WP_229809353.1">
    <property type="nucleotide sequence ID" value="NZ_BMXI01000002.1"/>
</dbReference>
<organism evidence="4 5">
    <name type="scientific">Roseibacillus persicicus</name>
    <dbReference type="NCBI Taxonomy" id="454148"/>
    <lineage>
        <taxon>Bacteria</taxon>
        <taxon>Pseudomonadati</taxon>
        <taxon>Verrucomicrobiota</taxon>
        <taxon>Verrucomicrobiia</taxon>
        <taxon>Verrucomicrobiales</taxon>
        <taxon>Verrucomicrobiaceae</taxon>
        <taxon>Roseibacillus</taxon>
    </lineage>
</organism>
<evidence type="ECO:0000259" key="3">
    <source>
        <dbReference type="PROSITE" id="PS51762"/>
    </source>
</evidence>
<reference evidence="4" key="2">
    <citation type="submission" date="2020-09" db="EMBL/GenBank/DDBJ databases">
        <authorList>
            <person name="Sun Q."/>
            <person name="Kim S."/>
        </authorList>
    </citation>
    <scope>NUCLEOTIDE SEQUENCE</scope>
    <source>
        <strain evidence="4">KCTC 12988</strain>
    </source>
</reference>
<dbReference type="GO" id="GO:0005975">
    <property type="term" value="P:carbohydrate metabolic process"/>
    <property type="evidence" value="ECO:0007669"/>
    <property type="project" value="InterPro"/>
</dbReference>
<proteinExistence type="inferred from homology"/>
<reference evidence="4" key="1">
    <citation type="journal article" date="2014" name="Int. J. Syst. Evol. Microbiol.">
        <title>Complete genome sequence of Corynebacterium casei LMG S-19264T (=DSM 44701T), isolated from a smear-ripened cheese.</title>
        <authorList>
            <consortium name="US DOE Joint Genome Institute (JGI-PGF)"/>
            <person name="Walter F."/>
            <person name="Albersmeier A."/>
            <person name="Kalinowski J."/>
            <person name="Ruckert C."/>
        </authorList>
    </citation>
    <scope>NUCLEOTIDE SEQUENCE</scope>
    <source>
        <strain evidence="4">KCTC 12988</strain>
    </source>
</reference>
<protein>
    <recommendedName>
        <fullName evidence="3">GH16 domain-containing protein</fullName>
    </recommendedName>
</protein>
<comment type="caution">
    <text evidence="4">The sequence shown here is derived from an EMBL/GenBank/DDBJ whole genome shotgun (WGS) entry which is preliminary data.</text>
</comment>
<evidence type="ECO:0000313" key="5">
    <source>
        <dbReference type="Proteomes" id="UP000644507"/>
    </source>
</evidence>
<dbReference type="PROSITE" id="PS51762">
    <property type="entry name" value="GH16_2"/>
    <property type="match status" value="1"/>
</dbReference>
<comment type="similarity">
    <text evidence="1">Belongs to the glycosyl hydrolase 16 family.</text>
</comment>
<keyword evidence="2" id="KW-0732">Signal</keyword>
<sequence>MIIRPLATLLLTLLSPLAFGQDGPYFQKDQDPKPEGKTWTKVHKMSDEFQGSTLDLSKWQANPKGNGWNWIGRPPALFRAENVVVKDGNMNVTVGKLEKPQKFGDSEYSYQGAIVRSHHAGQPGWYFECRMKANATEMSSTFWLMTKGQSEKKLELDIQECVGRVSPNADSWVKDWDQIFHSNLIHRVNRHNPTKVQRQGQKYTDSKNHERFFVYAAWWKSTDEVQFFLDGKYVYSITPNVKWDVPAFIQMAIETYDWNPLPADGGLVASGNWEQRTTKYDWVRTWRLVDATAPASAEKD</sequence>
<evidence type="ECO:0000256" key="2">
    <source>
        <dbReference type="SAM" id="SignalP"/>
    </source>
</evidence>
<dbReference type="Gene3D" id="2.60.120.200">
    <property type="match status" value="1"/>
</dbReference>
<dbReference type="AlphaFoldDB" id="A0A918TEN4"/>
<dbReference type="GO" id="GO:0004553">
    <property type="term" value="F:hydrolase activity, hydrolyzing O-glycosyl compounds"/>
    <property type="evidence" value="ECO:0007669"/>
    <property type="project" value="InterPro"/>
</dbReference>
<feature type="domain" description="GH16" evidence="3">
    <location>
        <begin position="26"/>
        <end position="291"/>
    </location>
</feature>
<name>A0A918TEN4_9BACT</name>
<evidence type="ECO:0000313" key="4">
    <source>
        <dbReference type="EMBL" id="GHC42827.1"/>
    </source>
</evidence>
<dbReference type="InterPro" id="IPR013320">
    <property type="entry name" value="ConA-like_dom_sf"/>
</dbReference>
<dbReference type="InterPro" id="IPR000757">
    <property type="entry name" value="Beta-glucanase-like"/>
</dbReference>
<keyword evidence="5" id="KW-1185">Reference proteome</keyword>
<dbReference type="SUPFAM" id="SSF49899">
    <property type="entry name" value="Concanavalin A-like lectins/glucanases"/>
    <property type="match status" value="1"/>
</dbReference>
<gene>
    <name evidence="4" type="ORF">GCM10007100_04720</name>
</gene>